<feature type="region of interest" description="Disordered" evidence="1">
    <location>
        <begin position="69"/>
        <end position="96"/>
    </location>
</feature>
<evidence type="ECO:0000313" key="3">
    <source>
        <dbReference type="Proteomes" id="UP000649617"/>
    </source>
</evidence>
<gene>
    <name evidence="2" type="primary">rngB</name>
    <name evidence="2" type="ORF">SPIL2461_LOCUS21981</name>
</gene>
<name>A0A812XQS3_SYMPI</name>
<comment type="caution">
    <text evidence="2">The sequence shown here is derived from an EMBL/GenBank/DDBJ whole genome shotgun (WGS) entry which is preliminary data.</text>
</comment>
<feature type="compositionally biased region" description="Basic and acidic residues" evidence="1">
    <location>
        <begin position="69"/>
        <end position="79"/>
    </location>
</feature>
<protein>
    <submittedName>
        <fullName evidence="2">RngB protein</fullName>
    </submittedName>
</protein>
<feature type="compositionally biased region" description="Acidic residues" evidence="1">
    <location>
        <begin position="80"/>
        <end position="93"/>
    </location>
</feature>
<accession>A0A812XQS3</accession>
<organism evidence="2 3">
    <name type="scientific">Symbiodinium pilosum</name>
    <name type="common">Dinoflagellate</name>
    <dbReference type="NCBI Taxonomy" id="2952"/>
    <lineage>
        <taxon>Eukaryota</taxon>
        <taxon>Sar</taxon>
        <taxon>Alveolata</taxon>
        <taxon>Dinophyceae</taxon>
        <taxon>Suessiales</taxon>
        <taxon>Symbiodiniaceae</taxon>
        <taxon>Symbiodinium</taxon>
    </lineage>
</organism>
<sequence length="109" mass="11833">MEKEEDEDEARQSSLYMLIRSGAPESRNIESATAFCPKDTNALDALIAAASSRGTATKAEAVKVEPVKSEVVKTEPVKAEEEDDDDTEEEEDPLMGAALKAAKVKEEMD</sequence>
<dbReference type="AlphaFoldDB" id="A0A812XQS3"/>
<keyword evidence="3" id="KW-1185">Reference proteome</keyword>
<dbReference type="EMBL" id="CAJNIZ010046760">
    <property type="protein sequence ID" value="CAE7756129.1"/>
    <property type="molecule type" value="Genomic_DNA"/>
</dbReference>
<proteinExistence type="predicted"/>
<evidence type="ECO:0000256" key="1">
    <source>
        <dbReference type="SAM" id="MobiDB-lite"/>
    </source>
</evidence>
<dbReference type="Proteomes" id="UP000649617">
    <property type="component" value="Unassembled WGS sequence"/>
</dbReference>
<reference evidence="2" key="1">
    <citation type="submission" date="2021-02" db="EMBL/GenBank/DDBJ databases">
        <authorList>
            <person name="Dougan E. K."/>
            <person name="Rhodes N."/>
            <person name="Thang M."/>
            <person name="Chan C."/>
        </authorList>
    </citation>
    <scope>NUCLEOTIDE SEQUENCE</scope>
</reference>
<evidence type="ECO:0000313" key="2">
    <source>
        <dbReference type="EMBL" id="CAE7756129.1"/>
    </source>
</evidence>